<evidence type="ECO:0000256" key="2">
    <source>
        <dbReference type="SAM" id="Phobius"/>
    </source>
</evidence>
<feature type="compositionally biased region" description="Low complexity" evidence="1">
    <location>
        <begin position="67"/>
        <end position="77"/>
    </location>
</feature>
<comment type="caution">
    <text evidence="3">The sequence shown here is derived from an EMBL/GenBank/DDBJ whole genome shotgun (WGS) entry which is preliminary data.</text>
</comment>
<feature type="region of interest" description="Disordered" evidence="1">
    <location>
        <begin position="188"/>
        <end position="223"/>
    </location>
</feature>
<name>A0AAE0D526_COLKA</name>
<evidence type="ECO:0000313" key="4">
    <source>
        <dbReference type="Proteomes" id="UP001281614"/>
    </source>
</evidence>
<gene>
    <name evidence="3" type="ORF">CKAH01_16729</name>
</gene>
<organism evidence="3 4">
    <name type="scientific">Colletotrichum kahawae</name>
    <name type="common">Coffee berry disease fungus</name>
    <dbReference type="NCBI Taxonomy" id="34407"/>
    <lineage>
        <taxon>Eukaryota</taxon>
        <taxon>Fungi</taxon>
        <taxon>Dikarya</taxon>
        <taxon>Ascomycota</taxon>
        <taxon>Pezizomycotina</taxon>
        <taxon>Sordariomycetes</taxon>
        <taxon>Hypocreomycetidae</taxon>
        <taxon>Glomerellales</taxon>
        <taxon>Glomerellaceae</taxon>
        <taxon>Colletotrichum</taxon>
        <taxon>Colletotrichum gloeosporioides species complex</taxon>
    </lineage>
</organism>
<keyword evidence="2" id="KW-1133">Transmembrane helix</keyword>
<evidence type="ECO:0000313" key="3">
    <source>
        <dbReference type="EMBL" id="KAK2759222.1"/>
    </source>
</evidence>
<dbReference type="Proteomes" id="UP001281614">
    <property type="component" value="Unassembled WGS sequence"/>
</dbReference>
<dbReference type="AlphaFoldDB" id="A0AAE0D526"/>
<feature type="transmembrane region" description="Helical" evidence="2">
    <location>
        <begin position="232"/>
        <end position="252"/>
    </location>
</feature>
<keyword evidence="4" id="KW-1185">Reference proteome</keyword>
<keyword evidence="2" id="KW-0472">Membrane</keyword>
<sequence>MCPTNSNETLCGEPIDSYQDGMKVYFCRATKGRIVWALATARLSLGELTRLLRPVSMWFTAATLLRPSSSSSSLPSPHFQQRRFSSAPQDGLPHDRNGDNPAAEQSEAHPPDQFTTLALSLTTTPDLPQPRDLLLCFHDGYSPLPETTIHVTRDSVYRTRYPHPSIPARPWGAVRLNTSIRLYHDVCPAKPDDADDGEGGDSCNRGRRNLENSSNPPSHSTSPGAQWFSARIVLVALTMLAVIVVAVAVYVASGLEPAEFRLPIHLPIVDLLQSFEPLAIRQPYPHMDILAEFIESANRVCHEPRILYRDDEWLDSRTAGLATVLNATARWKLGQLCEHVNRDLTEARRGLSDVGSSIASSTTLLLLIAMRLKTTAEGWASSERLDGSKRSAPHARPPSSSLLSPEEETLAGFREWVGHLAPEVSSTLDTAAFEAQTSILNSITSVYTELSAFAVRLRRAGRSLDLDLLPLFPPHMRGSKERDALEQSVRDISSDVCRLGNALQAVEDMTMVLLIIIVTAHPGMATAAATNGHRLSNSSALDGWNRTIQHLPDAILSAAYSNRRGCARNGDAVGIHDESAGGRNIRLVEGGTDRTTGGTATTTRRRAVMPPQPAHPGRRGMLEEALVQKFRFRFRFRFNHPDPEEVSRTLSHAIADLKERQARLHDAQQDDLDERDAKLDGENRARENRVEEFYKALNSVGLAEDPDSGRAGAGWLAGLWSYVGLGEDSDEYATVAGAGDATARGSGESTVEGEARRFATKFGRAWRAFTAEVRSEMRSDVRDADMLGNLLMRKQMELLRQV</sequence>
<dbReference type="EMBL" id="VYYT01000183">
    <property type="protein sequence ID" value="KAK2759222.1"/>
    <property type="molecule type" value="Genomic_DNA"/>
</dbReference>
<feature type="compositionally biased region" description="Low complexity" evidence="1">
    <location>
        <begin position="212"/>
        <end position="223"/>
    </location>
</feature>
<evidence type="ECO:0000256" key="1">
    <source>
        <dbReference type="SAM" id="MobiDB-lite"/>
    </source>
</evidence>
<feature type="region of interest" description="Disordered" evidence="1">
    <location>
        <begin position="67"/>
        <end position="110"/>
    </location>
</feature>
<accession>A0AAE0D526</accession>
<proteinExistence type="predicted"/>
<feature type="compositionally biased region" description="Polar residues" evidence="1">
    <location>
        <begin position="78"/>
        <end position="88"/>
    </location>
</feature>
<reference evidence="3" key="1">
    <citation type="submission" date="2023-02" db="EMBL/GenBank/DDBJ databases">
        <title>Colletotrichum kahawae CIFC_Que2 genome sequencing and assembly.</title>
        <authorList>
            <person name="Baroncelli R."/>
        </authorList>
    </citation>
    <scope>NUCLEOTIDE SEQUENCE</scope>
    <source>
        <strain evidence="3">CIFC_Que2</strain>
    </source>
</reference>
<feature type="region of interest" description="Disordered" evidence="1">
    <location>
        <begin position="382"/>
        <end position="405"/>
    </location>
</feature>
<protein>
    <submittedName>
        <fullName evidence="3">Uncharacterized protein</fullName>
    </submittedName>
</protein>
<keyword evidence="2" id="KW-0812">Transmembrane</keyword>